<dbReference type="GO" id="GO:0000155">
    <property type="term" value="F:phosphorelay sensor kinase activity"/>
    <property type="evidence" value="ECO:0007669"/>
    <property type="project" value="InterPro"/>
</dbReference>
<evidence type="ECO:0000256" key="8">
    <source>
        <dbReference type="ARBA" id="ARBA00022777"/>
    </source>
</evidence>
<dbReference type="PROSITE" id="PS50112">
    <property type="entry name" value="PAS"/>
    <property type="match status" value="1"/>
</dbReference>
<feature type="transmembrane region" description="Helical" evidence="14">
    <location>
        <begin position="159"/>
        <end position="180"/>
    </location>
</feature>
<dbReference type="InterPro" id="IPR000014">
    <property type="entry name" value="PAS"/>
</dbReference>
<feature type="transmembrane region" description="Helical" evidence="14">
    <location>
        <begin position="201"/>
        <end position="218"/>
    </location>
</feature>
<dbReference type="InterPro" id="IPR036890">
    <property type="entry name" value="HATPase_C_sf"/>
</dbReference>
<feature type="transmembrane region" description="Helical" evidence="14">
    <location>
        <begin position="354"/>
        <end position="375"/>
    </location>
</feature>
<dbReference type="SUPFAM" id="SSF55874">
    <property type="entry name" value="ATPase domain of HSP90 chaperone/DNA topoisomerase II/histidine kinase"/>
    <property type="match status" value="1"/>
</dbReference>
<dbReference type="PRINTS" id="PR00344">
    <property type="entry name" value="BCTRLSENSOR"/>
</dbReference>
<evidence type="ECO:0000256" key="7">
    <source>
        <dbReference type="ARBA" id="ARBA00022692"/>
    </source>
</evidence>
<reference evidence="17" key="1">
    <citation type="submission" date="2020-10" db="EMBL/GenBank/DDBJ databases">
        <authorList>
            <person name="Castelo-Branco R."/>
            <person name="Eusebio N."/>
            <person name="Adriana R."/>
            <person name="Vieira A."/>
            <person name="Brugerolle De Fraissinette N."/>
            <person name="Rezende De Castro R."/>
            <person name="Schneider M.P."/>
            <person name="Vasconcelos V."/>
            <person name="Leao P.N."/>
        </authorList>
    </citation>
    <scope>NUCLEOTIDE SEQUENCE</scope>
    <source>
        <strain evidence="17">LEGE 11480</strain>
    </source>
</reference>
<evidence type="ECO:0000256" key="13">
    <source>
        <dbReference type="SAM" id="Coils"/>
    </source>
</evidence>
<feature type="transmembrane region" description="Helical" evidence="14">
    <location>
        <begin position="6"/>
        <end position="27"/>
    </location>
</feature>
<dbReference type="InterPro" id="IPR018047">
    <property type="entry name" value="Ammonium_transpt_CS"/>
</dbReference>
<dbReference type="GO" id="GO:0006355">
    <property type="term" value="P:regulation of DNA-templated transcription"/>
    <property type="evidence" value="ECO:0007669"/>
    <property type="project" value="InterPro"/>
</dbReference>
<dbReference type="SMART" id="SM00387">
    <property type="entry name" value="HATPase_c"/>
    <property type="match status" value="1"/>
</dbReference>
<dbReference type="InterPro" id="IPR004358">
    <property type="entry name" value="Sig_transdc_His_kin-like_C"/>
</dbReference>
<evidence type="ECO:0000256" key="4">
    <source>
        <dbReference type="ARBA" id="ARBA00012438"/>
    </source>
</evidence>
<dbReference type="Pfam" id="PF02518">
    <property type="entry name" value="HATPase_c"/>
    <property type="match status" value="1"/>
</dbReference>
<feature type="coiled-coil region" evidence="13">
    <location>
        <begin position="582"/>
        <end position="609"/>
    </location>
</feature>
<dbReference type="InterPro" id="IPR029020">
    <property type="entry name" value="Ammonium/urea_transptr"/>
</dbReference>
<dbReference type="SUPFAM" id="SSF47384">
    <property type="entry name" value="Homodimeric domain of signal transducing histidine kinase"/>
    <property type="match status" value="1"/>
</dbReference>
<feature type="transmembrane region" description="Helical" evidence="14">
    <location>
        <begin position="89"/>
        <end position="112"/>
    </location>
</feature>
<dbReference type="Gene3D" id="1.10.287.130">
    <property type="match status" value="1"/>
</dbReference>
<keyword evidence="18" id="KW-1185">Reference proteome</keyword>
<keyword evidence="7 14" id="KW-0812">Transmembrane</keyword>
<keyword evidence="5" id="KW-0813">Transport</keyword>
<dbReference type="InterPro" id="IPR024041">
    <property type="entry name" value="NH4_transpt_AmtB-like_dom"/>
</dbReference>
<keyword evidence="11 14" id="KW-0472">Membrane</keyword>
<evidence type="ECO:0000256" key="12">
    <source>
        <dbReference type="ARBA" id="ARBA00023177"/>
    </source>
</evidence>
<feature type="transmembrane region" description="Helical" evidence="14">
    <location>
        <begin position="284"/>
        <end position="306"/>
    </location>
</feature>
<keyword evidence="13" id="KW-0175">Coiled coil</keyword>
<sequence>MSSSIDTLWVIFSASLVFLMQAGFLCLEAGSTRRKNNINVAVKNIADLGLSVIVFWAIGYGLMFGTSAFGWAGGSQFFPELGLAEGWPVVFFLFQAMFCSTAVTILSGAIAGRMTFRSYLIIAILISGLLYPVFGHWAWAGLDQSTTIGWLGKLGFVDFAGSTVVHSLGGWAALAAVLVVGPRTGRFSSKRQHDQIPSSDIPLAFLGTLLLWFGWFGFNGGSALAFNVQVPSIIVNTLFAGAAGLLAPLMWLLARQREVAVSLVMNGVLAGLVGITASCHAVSSVHALVIGAISGVVMIAVDWLLGRCHIDDAVGAIPVHLGAGIWGTLAVGLFGDLARLGTGLSRMAQIQAQLSGIFACSIWAFTLALICFLALNRVMPLRVTRKQEYVGLNVAEHGAASELQDLYDVMKSHVKTGDLQRRATSHAFTEIGQISGWYNQVVQSLEHSIVKTEAIVTTAVDGILTVNPRTLLIRSTNPAIEKIFGYSWLGLIGQPLTQLIGPDLKQRKDVAIEALHSLLEMGCHTGDAMEAIGFHEQGRRFAIEITATASRVGTEQFWTLIIRDVTIRKVAEAALQDSELMARQNANQLKNAMLQLQQTQAQLLQSERMSSLGNLVAGMAHEINNPVSFIHGNLAHASNYVQDLLHALELYQTQPAQLSAALQGEVDALDVDFLREDFPRLMSSMQNGTARIRDIVQSLRQFAHYDEADFGLANLNEGLDNTLIMLSHTLKATRDRPAIQICKDYGDLPIIECYAGALNQVFLHILSNAVEALSLEVVQSPDRIITITTNAHPDHLSIVIADNGPGMSESVKQKIFDPFFTTKSVGQGTGMGLSISHQIIVEKHGGQLNCYTAPGKGTEFVIELPTAALVTAKASSRSIVTA</sequence>
<evidence type="ECO:0000256" key="6">
    <source>
        <dbReference type="ARBA" id="ARBA00022553"/>
    </source>
</evidence>
<dbReference type="Proteomes" id="UP000625316">
    <property type="component" value="Unassembled WGS sequence"/>
</dbReference>
<dbReference type="Pfam" id="PF00909">
    <property type="entry name" value="Ammonium_transp"/>
    <property type="match status" value="1"/>
</dbReference>
<comment type="caution">
    <text evidence="17">The sequence shown here is derived from an EMBL/GenBank/DDBJ whole genome shotgun (WGS) entry which is preliminary data.</text>
</comment>
<dbReference type="PANTHER" id="PTHR11730:SF6">
    <property type="entry name" value="AMMONIUM TRANSPORTER"/>
    <property type="match status" value="1"/>
</dbReference>
<evidence type="ECO:0000256" key="10">
    <source>
        <dbReference type="ARBA" id="ARBA00023012"/>
    </source>
</evidence>
<dbReference type="Gene3D" id="3.30.450.20">
    <property type="entry name" value="PAS domain"/>
    <property type="match status" value="1"/>
</dbReference>
<dbReference type="InterPro" id="IPR005467">
    <property type="entry name" value="His_kinase_dom"/>
</dbReference>
<comment type="similarity">
    <text evidence="3">Belongs to the ammonia transporter channel (TC 1.A.11.2) family.</text>
</comment>
<dbReference type="PROSITE" id="PS50109">
    <property type="entry name" value="HIS_KIN"/>
    <property type="match status" value="1"/>
</dbReference>
<evidence type="ECO:0000313" key="18">
    <source>
        <dbReference type="Proteomes" id="UP000625316"/>
    </source>
</evidence>
<evidence type="ECO:0000256" key="2">
    <source>
        <dbReference type="ARBA" id="ARBA00004141"/>
    </source>
</evidence>
<feature type="domain" description="Histidine kinase" evidence="15">
    <location>
        <begin position="618"/>
        <end position="868"/>
    </location>
</feature>
<dbReference type="CDD" id="cd00082">
    <property type="entry name" value="HisKA"/>
    <property type="match status" value="1"/>
</dbReference>
<dbReference type="PROSITE" id="PS01219">
    <property type="entry name" value="AMMONIUM_TRANSP"/>
    <property type="match status" value="1"/>
</dbReference>
<dbReference type="SUPFAM" id="SSF111352">
    <property type="entry name" value="Ammonium transporter"/>
    <property type="match status" value="1"/>
</dbReference>
<dbReference type="NCBIfam" id="TIGR00836">
    <property type="entry name" value="amt"/>
    <property type="match status" value="1"/>
</dbReference>
<keyword evidence="8" id="KW-0418">Kinase</keyword>
<dbReference type="EC" id="2.7.13.3" evidence="4"/>
<feature type="transmembrane region" description="Helical" evidence="14">
    <location>
        <begin position="230"/>
        <end position="252"/>
    </location>
</feature>
<evidence type="ECO:0000313" key="17">
    <source>
        <dbReference type="EMBL" id="MBE9030381.1"/>
    </source>
</evidence>
<feature type="transmembrane region" description="Helical" evidence="14">
    <location>
        <begin position="313"/>
        <end position="334"/>
    </location>
</feature>
<dbReference type="Pfam" id="PF13426">
    <property type="entry name" value="PAS_9"/>
    <property type="match status" value="1"/>
</dbReference>
<dbReference type="InterPro" id="IPR003594">
    <property type="entry name" value="HATPase_dom"/>
</dbReference>
<dbReference type="Gene3D" id="3.30.565.10">
    <property type="entry name" value="Histidine kinase-like ATPase, C-terminal domain"/>
    <property type="match status" value="1"/>
</dbReference>
<evidence type="ECO:0000256" key="11">
    <source>
        <dbReference type="ARBA" id="ARBA00023136"/>
    </source>
</evidence>
<feature type="transmembrane region" description="Helical" evidence="14">
    <location>
        <begin position="119"/>
        <end position="139"/>
    </location>
</feature>
<evidence type="ECO:0000256" key="14">
    <source>
        <dbReference type="SAM" id="Phobius"/>
    </source>
</evidence>
<dbReference type="SUPFAM" id="SSF55785">
    <property type="entry name" value="PYP-like sensor domain (PAS domain)"/>
    <property type="match status" value="1"/>
</dbReference>
<name>A0A928VKS2_9CYAN</name>
<proteinExistence type="inferred from homology"/>
<feature type="domain" description="PAS" evidence="16">
    <location>
        <begin position="448"/>
        <end position="522"/>
    </location>
</feature>
<dbReference type="NCBIfam" id="TIGR00229">
    <property type="entry name" value="sensory_box"/>
    <property type="match status" value="1"/>
</dbReference>
<dbReference type="InterPro" id="IPR001905">
    <property type="entry name" value="Ammonium_transpt"/>
</dbReference>
<evidence type="ECO:0000256" key="9">
    <source>
        <dbReference type="ARBA" id="ARBA00022989"/>
    </source>
</evidence>
<evidence type="ECO:0000256" key="1">
    <source>
        <dbReference type="ARBA" id="ARBA00000085"/>
    </source>
</evidence>
<dbReference type="PANTHER" id="PTHR11730">
    <property type="entry name" value="AMMONIUM TRANSPORTER"/>
    <property type="match status" value="1"/>
</dbReference>
<dbReference type="EMBL" id="JADEXQ010000034">
    <property type="protein sequence ID" value="MBE9030381.1"/>
    <property type="molecule type" value="Genomic_DNA"/>
</dbReference>
<dbReference type="RefSeq" id="WP_264325205.1">
    <property type="nucleotide sequence ID" value="NZ_JADEXQ010000034.1"/>
</dbReference>
<evidence type="ECO:0000259" key="15">
    <source>
        <dbReference type="PROSITE" id="PS50109"/>
    </source>
</evidence>
<keyword evidence="8" id="KW-0808">Transferase</keyword>
<keyword evidence="9 14" id="KW-1133">Transmembrane helix</keyword>
<evidence type="ECO:0000259" key="16">
    <source>
        <dbReference type="PROSITE" id="PS50112"/>
    </source>
</evidence>
<protein>
    <recommendedName>
        <fullName evidence="4">histidine kinase</fullName>
        <ecNumber evidence="4">2.7.13.3</ecNumber>
    </recommendedName>
</protein>
<keyword evidence="10" id="KW-0902">Two-component regulatory system</keyword>
<gene>
    <name evidence="17" type="primary">amt</name>
    <name evidence="17" type="ORF">IQ266_11625</name>
</gene>
<evidence type="ECO:0000256" key="3">
    <source>
        <dbReference type="ARBA" id="ARBA00005887"/>
    </source>
</evidence>
<dbReference type="CDD" id="cd00130">
    <property type="entry name" value="PAS"/>
    <property type="match status" value="1"/>
</dbReference>
<dbReference type="AlphaFoldDB" id="A0A928VKS2"/>
<organism evidence="17 18">
    <name type="scientific">Romeriopsis navalis LEGE 11480</name>
    <dbReference type="NCBI Taxonomy" id="2777977"/>
    <lineage>
        <taxon>Bacteria</taxon>
        <taxon>Bacillati</taxon>
        <taxon>Cyanobacteriota</taxon>
        <taxon>Cyanophyceae</taxon>
        <taxon>Leptolyngbyales</taxon>
        <taxon>Leptolyngbyaceae</taxon>
        <taxon>Romeriopsis</taxon>
        <taxon>Romeriopsis navalis</taxon>
    </lineage>
</organism>
<comment type="subcellular location">
    <subcellularLocation>
        <location evidence="2">Membrane</location>
        <topology evidence="2">Multi-pass membrane protein</topology>
    </subcellularLocation>
</comment>
<dbReference type="GO" id="GO:0008519">
    <property type="term" value="F:ammonium channel activity"/>
    <property type="evidence" value="ECO:0007669"/>
    <property type="project" value="InterPro"/>
</dbReference>
<dbReference type="InterPro" id="IPR036097">
    <property type="entry name" value="HisK_dim/P_sf"/>
</dbReference>
<dbReference type="SMART" id="SM00091">
    <property type="entry name" value="PAS"/>
    <property type="match status" value="1"/>
</dbReference>
<feature type="transmembrane region" description="Helical" evidence="14">
    <location>
        <begin position="48"/>
        <end position="69"/>
    </location>
</feature>
<comment type="catalytic activity">
    <reaction evidence="1">
        <text>ATP + protein L-histidine = ADP + protein N-phospho-L-histidine.</text>
        <dbReference type="EC" id="2.7.13.3"/>
    </reaction>
</comment>
<keyword evidence="6" id="KW-0597">Phosphoprotein</keyword>
<dbReference type="Gene3D" id="1.10.3430.10">
    <property type="entry name" value="Ammonium transporter AmtB like domains"/>
    <property type="match status" value="1"/>
</dbReference>
<dbReference type="InterPro" id="IPR003661">
    <property type="entry name" value="HisK_dim/P_dom"/>
</dbReference>
<dbReference type="GO" id="GO:0097272">
    <property type="term" value="P:ammonium homeostasis"/>
    <property type="evidence" value="ECO:0007669"/>
    <property type="project" value="TreeGrafter"/>
</dbReference>
<evidence type="ECO:0000256" key="5">
    <source>
        <dbReference type="ARBA" id="ARBA00022448"/>
    </source>
</evidence>
<dbReference type="InterPro" id="IPR035965">
    <property type="entry name" value="PAS-like_dom_sf"/>
</dbReference>
<dbReference type="GO" id="GO:0016020">
    <property type="term" value="C:membrane"/>
    <property type="evidence" value="ECO:0007669"/>
    <property type="project" value="UniProtKB-SubCell"/>
</dbReference>
<keyword evidence="12" id="KW-0924">Ammonia transport</keyword>
<accession>A0A928VKS2</accession>